<feature type="transmembrane region" description="Helical" evidence="1">
    <location>
        <begin position="6"/>
        <end position="22"/>
    </location>
</feature>
<dbReference type="AlphaFoldDB" id="M0PKG7"/>
<keyword evidence="1" id="KW-0812">Transmembrane</keyword>
<proteinExistence type="predicted"/>
<evidence type="ECO:0000313" key="4">
    <source>
        <dbReference type="Proteomes" id="UP000011546"/>
    </source>
</evidence>
<gene>
    <name evidence="3" type="ORF">C468_00360</name>
</gene>
<dbReference type="OrthoDB" id="31512at2157"/>
<dbReference type="PANTHER" id="PTHR34351">
    <property type="entry name" value="SLR1927 PROTEIN-RELATED"/>
    <property type="match status" value="1"/>
</dbReference>
<keyword evidence="4" id="KW-1185">Reference proteome</keyword>
<dbReference type="PANTHER" id="PTHR34351:SF2">
    <property type="entry name" value="DUF58 DOMAIN-CONTAINING PROTEIN"/>
    <property type="match status" value="1"/>
</dbReference>
<dbReference type="STRING" id="1230456.C468_00360"/>
<dbReference type="Pfam" id="PF01882">
    <property type="entry name" value="DUF58"/>
    <property type="match status" value="1"/>
</dbReference>
<dbReference type="InterPro" id="IPR002881">
    <property type="entry name" value="DUF58"/>
</dbReference>
<keyword evidence="1" id="KW-0472">Membrane</keyword>
<reference evidence="3 4" key="1">
    <citation type="journal article" date="2014" name="PLoS Genet.">
        <title>Phylogenetically driven sequencing of extremely halophilic archaea reveals strategies for static and dynamic osmo-response.</title>
        <authorList>
            <person name="Becker E.A."/>
            <person name="Seitzer P.M."/>
            <person name="Tritt A."/>
            <person name="Larsen D."/>
            <person name="Krusor M."/>
            <person name="Yao A.I."/>
            <person name="Wu D."/>
            <person name="Madern D."/>
            <person name="Eisen J.A."/>
            <person name="Darling A.E."/>
            <person name="Facciotti M.T."/>
        </authorList>
    </citation>
    <scope>NUCLEOTIDE SEQUENCE [LARGE SCALE GENOMIC DNA]</scope>
    <source>
        <strain evidence="3 4">JCM 14978</strain>
    </source>
</reference>
<dbReference type="EMBL" id="AOJH01000001">
    <property type="protein sequence ID" value="EMA70438.1"/>
    <property type="molecule type" value="Genomic_DNA"/>
</dbReference>
<organism evidence="3 4">
    <name type="scientific">Halorubrum kocurii JCM 14978</name>
    <dbReference type="NCBI Taxonomy" id="1230456"/>
    <lineage>
        <taxon>Archaea</taxon>
        <taxon>Methanobacteriati</taxon>
        <taxon>Methanobacteriota</taxon>
        <taxon>Stenosarchaea group</taxon>
        <taxon>Halobacteria</taxon>
        <taxon>Halobacteriales</taxon>
        <taxon>Haloferacaceae</taxon>
        <taxon>Halorubrum</taxon>
    </lineage>
</organism>
<name>M0PKG7_9EURY</name>
<accession>M0PKG7</accession>
<evidence type="ECO:0000259" key="2">
    <source>
        <dbReference type="Pfam" id="PF01882"/>
    </source>
</evidence>
<dbReference type="RefSeq" id="WP_008846855.1">
    <property type="nucleotide sequence ID" value="NZ_AOJH01000001.1"/>
</dbReference>
<keyword evidence="1" id="KW-1133">Transmembrane helix</keyword>
<evidence type="ECO:0000256" key="1">
    <source>
        <dbReference type="SAM" id="Phobius"/>
    </source>
</evidence>
<sequence length="477" mass="50625">MQGTRLFWATTAIGVVFGLLAVGASQPVALVGVVGIGAWLLATAWVAVHSFHETTTHLDIEYTLDPATTHVDTPTTATLRIHRPAQTAVGTVQIEPTLPAGVTRTTDATTITLDPGQTDATLTIPLHAAVAGEFSLPAPTVTLGDSLGLYTEHLPAGPQPQLTVLPQTPTVHVGKGGQSYGNAFGDHATDQPGPGITTRDLRQYVPGEAAMNIDWKSTARLGEPYVRETEGETDRHTALLVDHRAHTDASTTAETPLEYIREAALGMTASAAEHADPLSLWTVGDDGLTETIAAGSTPTTYTRVRSTLLGLTPTTTSTTHRSAPGHRVQTVVDRVAAETPAKATLQPYATASVTAVDAVRDDAFVDAVHRARTRFGAGVWLVLVTTDADPVRLRESVQIATQDGGAVLVLIVPTVFFQQPGLETIDDTYDAYTAFEDLRRDLDSHPRVTALEVAPGDQLRTLLADNRSDGQRSEGRS</sequence>
<comment type="caution">
    <text evidence="3">The sequence shown here is derived from an EMBL/GenBank/DDBJ whole genome shotgun (WGS) entry which is preliminary data.</text>
</comment>
<evidence type="ECO:0000313" key="3">
    <source>
        <dbReference type="EMBL" id="EMA70438.1"/>
    </source>
</evidence>
<feature type="transmembrane region" description="Helical" evidence="1">
    <location>
        <begin position="29"/>
        <end position="48"/>
    </location>
</feature>
<dbReference type="PATRIC" id="fig|1230456.3.peg.64"/>
<dbReference type="Proteomes" id="UP000011546">
    <property type="component" value="Unassembled WGS sequence"/>
</dbReference>
<feature type="domain" description="DUF58" evidence="2">
    <location>
        <begin position="200"/>
        <end position="323"/>
    </location>
</feature>
<protein>
    <recommendedName>
        <fullName evidence="2">DUF58 domain-containing protein</fullName>
    </recommendedName>
</protein>